<feature type="disulfide bond" evidence="4">
    <location>
        <begin position="224"/>
        <end position="233"/>
    </location>
</feature>
<feature type="disulfide bond" evidence="4">
    <location>
        <begin position="279"/>
        <end position="288"/>
    </location>
</feature>
<dbReference type="PROSITE" id="PS00022">
    <property type="entry name" value="EGF_1"/>
    <property type="match status" value="7"/>
</dbReference>
<feature type="domain" description="EGF-like" evidence="8">
    <location>
        <begin position="73"/>
        <end position="111"/>
    </location>
</feature>
<feature type="disulfide bond" evidence="4">
    <location>
        <begin position="183"/>
        <end position="192"/>
    </location>
</feature>
<evidence type="ECO:0000256" key="5">
    <source>
        <dbReference type="SAM" id="MobiDB-lite"/>
    </source>
</evidence>
<dbReference type="InterPro" id="IPR000742">
    <property type="entry name" value="EGF"/>
</dbReference>
<dbReference type="PROSITE" id="PS50026">
    <property type="entry name" value="EGF_3"/>
    <property type="match status" value="7"/>
</dbReference>
<feature type="domain" description="EGF-like" evidence="8">
    <location>
        <begin position="306"/>
        <end position="347"/>
    </location>
</feature>
<dbReference type="FunFam" id="2.10.25.10:FF:000095">
    <property type="entry name" value="Notch, isoform B"/>
    <property type="match status" value="1"/>
</dbReference>
<keyword evidence="3 4" id="KW-1015">Disulfide bond</keyword>
<feature type="disulfide bond" evidence="4">
    <location>
        <begin position="202"/>
        <end position="212"/>
    </location>
</feature>
<dbReference type="CDD" id="cd00054">
    <property type="entry name" value="EGF_CA"/>
    <property type="match status" value="2"/>
</dbReference>
<dbReference type="OrthoDB" id="10040561at2759"/>
<dbReference type="PANTHER" id="PTHR24044">
    <property type="entry name" value="NOTCH LIGAND FAMILY MEMBER"/>
    <property type="match status" value="1"/>
</dbReference>
<evidence type="ECO:0000256" key="7">
    <source>
        <dbReference type="SAM" id="SignalP"/>
    </source>
</evidence>
<evidence type="ECO:0000256" key="3">
    <source>
        <dbReference type="ARBA" id="ARBA00023157"/>
    </source>
</evidence>
<evidence type="ECO:0000256" key="6">
    <source>
        <dbReference type="SAM" id="Phobius"/>
    </source>
</evidence>
<feature type="region of interest" description="Disordered" evidence="5">
    <location>
        <begin position="534"/>
        <end position="603"/>
    </location>
</feature>
<feature type="chain" id="PRO_5034495654" evidence="7">
    <location>
        <begin position="25"/>
        <end position="603"/>
    </location>
</feature>
<dbReference type="SUPFAM" id="SSF57196">
    <property type="entry name" value="EGF/Laminin"/>
    <property type="match status" value="7"/>
</dbReference>
<feature type="signal peptide" evidence="7">
    <location>
        <begin position="1"/>
        <end position="24"/>
    </location>
</feature>
<feature type="disulfide bond" evidence="4">
    <location>
        <begin position="101"/>
        <end position="110"/>
    </location>
</feature>
<feature type="compositionally biased region" description="Low complexity" evidence="5">
    <location>
        <begin position="541"/>
        <end position="563"/>
    </location>
</feature>
<keyword evidence="2" id="KW-0677">Repeat</keyword>
<evidence type="ECO:0000259" key="8">
    <source>
        <dbReference type="PROSITE" id="PS50026"/>
    </source>
</evidence>
<dbReference type="AlphaFoldDB" id="A0A8B7YT21"/>
<accession>A0A8B7YT21</accession>
<dbReference type="InterPro" id="IPR050906">
    <property type="entry name" value="Notch_signaling"/>
</dbReference>
<feature type="domain" description="EGF-like" evidence="8">
    <location>
        <begin position="249"/>
        <end position="289"/>
    </location>
</feature>
<dbReference type="Proteomes" id="UP000694845">
    <property type="component" value="Unplaced"/>
</dbReference>
<feature type="domain" description="EGF-like" evidence="8">
    <location>
        <begin position="198"/>
        <end position="234"/>
    </location>
</feature>
<dbReference type="Pfam" id="PF00008">
    <property type="entry name" value="EGF"/>
    <property type="match status" value="2"/>
</dbReference>
<proteinExistence type="predicted"/>
<dbReference type="RefSeq" id="XP_022095847.1">
    <property type="nucleotide sequence ID" value="XM_022240155.1"/>
</dbReference>
<feature type="disulfide bond" evidence="4">
    <location>
        <begin position="337"/>
        <end position="346"/>
    </location>
</feature>
<protein>
    <submittedName>
        <fullName evidence="10">Neurogenic locus notch homolog protein 1-like</fullName>
    </submittedName>
</protein>
<dbReference type="OMA" id="SINCTHQ"/>
<evidence type="ECO:0000256" key="1">
    <source>
        <dbReference type="ARBA" id="ARBA00022536"/>
    </source>
</evidence>
<keyword evidence="6" id="KW-0812">Transmembrane</keyword>
<gene>
    <name evidence="10" type="primary">LOC110982025</name>
</gene>
<feature type="transmembrane region" description="Helical" evidence="6">
    <location>
        <begin position="364"/>
        <end position="391"/>
    </location>
</feature>
<dbReference type="KEGG" id="aplc:110982025"/>
<dbReference type="Gene3D" id="2.10.25.10">
    <property type="entry name" value="Laminin"/>
    <property type="match status" value="7"/>
</dbReference>
<comment type="caution">
    <text evidence="4">Lacks conserved residue(s) required for the propagation of feature annotation.</text>
</comment>
<keyword evidence="6" id="KW-1133">Transmembrane helix</keyword>
<keyword evidence="9" id="KW-1185">Reference proteome</keyword>
<evidence type="ECO:0000256" key="4">
    <source>
        <dbReference type="PROSITE-ProRule" id="PRU00076"/>
    </source>
</evidence>
<feature type="domain" description="EGF-like" evidence="8">
    <location>
        <begin position="115"/>
        <end position="151"/>
    </location>
</feature>
<feature type="compositionally biased region" description="Low complexity" evidence="5">
    <location>
        <begin position="582"/>
        <end position="603"/>
    </location>
</feature>
<feature type="domain" description="EGF-like" evidence="8">
    <location>
        <begin position="154"/>
        <end position="193"/>
    </location>
</feature>
<dbReference type="SMART" id="SM00179">
    <property type="entry name" value="EGF_CA"/>
    <property type="match status" value="4"/>
</dbReference>
<dbReference type="InterPro" id="IPR001881">
    <property type="entry name" value="EGF-like_Ca-bd_dom"/>
</dbReference>
<dbReference type="GeneID" id="110982025"/>
<feature type="domain" description="EGF-like" evidence="8">
    <location>
        <begin position="34"/>
        <end position="72"/>
    </location>
</feature>
<dbReference type="SMART" id="SM00181">
    <property type="entry name" value="EGF"/>
    <property type="match status" value="7"/>
</dbReference>
<keyword evidence="7" id="KW-0732">Signal</keyword>
<feature type="disulfide bond" evidence="4">
    <location>
        <begin position="62"/>
        <end position="71"/>
    </location>
</feature>
<feature type="disulfide bond" evidence="4">
    <location>
        <begin position="260"/>
        <end position="277"/>
    </location>
</feature>
<name>A0A8B7YT21_ACAPL</name>
<feature type="disulfide bond" evidence="4">
    <location>
        <begin position="82"/>
        <end position="99"/>
    </location>
</feature>
<sequence>MTMLSGTFLTGLSVLLAAVGGAKASSRDRHGHDWSFECSDGDICYNGGTCSFKVYNITVCECPEPYFGWQCEYYDACHDDPCQNGGICDYDYFTNGYYCACQEGWTGQNCQIASHTTSCADIRCEHGGTCFHYNTSFFCFCRRRYFGYFCEVLDDHLCDAETAPCANGGTCRDDSHGIKYCDCTEGWAGDNCTLPAPVASLCNGYCENAGSCNISDGYEPTCLCAPGWTGEHCSEPLPPPPALTDTPTTGQPCDVRPSPCGDNGRCVPDEVFGGFTCHCYPGWQGELCREPSQATWPDTVPTSTRPTTICDIGENLCGDNGRCVPDYSRYSGYRCVCTTGWQGVYCTDSVLDSREDAPQSSSPIGGIVGASVGSLVLFFVIFGAVFVFNLARTSKNRRARPALSAPAPLPSVIYDPGVHDDFCGRASLIQPKPSKDVYSDSDRYQQALMARRYNPAPVRDHPHQGMPSSSSVVRNPAAGAHSYDYAYEPGPSRSRIESPLRAPIPMSEIERGHEYAYVMDDNLYEASPRSHLGYAKNSKSVPPTVTTAPPAYSRSPSRAPSKAPSEHTYQSISEYNDPPSSPASKGGPAPSVKSVGSHHSSKK</sequence>
<dbReference type="GO" id="GO:0005509">
    <property type="term" value="F:calcium ion binding"/>
    <property type="evidence" value="ECO:0007669"/>
    <property type="project" value="InterPro"/>
</dbReference>
<reference evidence="10" key="1">
    <citation type="submission" date="2025-08" db="UniProtKB">
        <authorList>
            <consortium name="RefSeq"/>
        </authorList>
    </citation>
    <scope>IDENTIFICATION</scope>
</reference>
<organism evidence="9 10">
    <name type="scientific">Acanthaster planci</name>
    <name type="common">Crown-of-thorns starfish</name>
    <dbReference type="NCBI Taxonomy" id="133434"/>
    <lineage>
        <taxon>Eukaryota</taxon>
        <taxon>Metazoa</taxon>
        <taxon>Echinodermata</taxon>
        <taxon>Eleutherozoa</taxon>
        <taxon>Asterozoa</taxon>
        <taxon>Asteroidea</taxon>
        <taxon>Valvatacea</taxon>
        <taxon>Valvatida</taxon>
        <taxon>Acanthasteridae</taxon>
        <taxon>Acanthaster</taxon>
    </lineage>
</organism>
<keyword evidence="6" id="KW-0472">Membrane</keyword>
<evidence type="ECO:0000256" key="2">
    <source>
        <dbReference type="ARBA" id="ARBA00022737"/>
    </source>
</evidence>
<evidence type="ECO:0000313" key="10">
    <source>
        <dbReference type="RefSeq" id="XP_022095847.1"/>
    </source>
</evidence>
<evidence type="ECO:0000313" key="9">
    <source>
        <dbReference type="Proteomes" id="UP000694845"/>
    </source>
</evidence>
<keyword evidence="1 4" id="KW-0245">EGF-like domain</keyword>
<feature type="region of interest" description="Disordered" evidence="5">
    <location>
        <begin position="456"/>
        <end position="475"/>
    </location>
</feature>
<feature type="disulfide bond" evidence="4">
    <location>
        <begin position="141"/>
        <end position="150"/>
    </location>
</feature>
<dbReference type="PROSITE" id="PS01186">
    <property type="entry name" value="EGF_2"/>
    <property type="match status" value="6"/>
</dbReference>